<comment type="caution">
    <text evidence="1">The sequence shown here is derived from an EMBL/GenBank/DDBJ whole genome shotgun (WGS) entry which is preliminary data.</text>
</comment>
<evidence type="ECO:0000313" key="1">
    <source>
        <dbReference type="EMBL" id="GAG76895.1"/>
    </source>
</evidence>
<feature type="non-terminal residue" evidence="1">
    <location>
        <position position="1"/>
    </location>
</feature>
<name>X1A440_9ZZZZ</name>
<accession>X1A440</accession>
<gene>
    <name evidence="1" type="ORF">S01H4_30980</name>
</gene>
<reference evidence="1" key="1">
    <citation type="journal article" date="2014" name="Front. Microbiol.">
        <title>High frequency of phylogenetically diverse reductive dehalogenase-homologous genes in deep subseafloor sedimentary metagenomes.</title>
        <authorList>
            <person name="Kawai M."/>
            <person name="Futagami T."/>
            <person name="Toyoda A."/>
            <person name="Takaki Y."/>
            <person name="Nishi S."/>
            <person name="Hori S."/>
            <person name="Arai W."/>
            <person name="Tsubouchi T."/>
            <person name="Morono Y."/>
            <person name="Uchiyama I."/>
            <person name="Ito T."/>
            <person name="Fujiyama A."/>
            <person name="Inagaki F."/>
            <person name="Takami H."/>
        </authorList>
    </citation>
    <scope>NUCLEOTIDE SEQUENCE</scope>
    <source>
        <strain evidence="1">Expedition CK06-06</strain>
    </source>
</reference>
<sequence>YIIMRGMLFFDTSSIPSGSNIINAVLSIKIESDYSEEDFDITIRNGQPTYPHFPLEVGDYLYSHYSGDGGSTNTYGLATDVYTDIKLNSTGCAWIEMGDSALTKLALISSRDISESPPEDPNFDEYVAVNSGDAETYKPKLTILYSLPADINVIPLLPNIGHSQVYWFW</sequence>
<dbReference type="AlphaFoldDB" id="X1A440"/>
<proteinExistence type="predicted"/>
<dbReference type="EMBL" id="BART01016042">
    <property type="protein sequence ID" value="GAG76895.1"/>
    <property type="molecule type" value="Genomic_DNA"/>
</dbReference>
<organism evidence="1">
    <name type="scientific">marine sediment metagenome</name>
    <dbReference type="NCBI Taxonomy" id="412755"/>
    <lineage>
        <taxon>unclassified sequences</taxon>
        <taxon>metagenomes</taxon>
        <taxon>ecological metagenomes</taxon>
    </lineage>
</organism>
<protein>
    <submittedName>
        <fullName evidence="1">Uncharacterized protein</fullName>
    </submittedName>
</protein>